<dbReference type="InterPro" id="IPR018490">
    <property type="entry name" value="cNMP-bd_dom_sf"/>
</dbReference>
<feature type="region of interest" description="Disordered" evidence="1">
    <location>
        <begin position="1"/>
        <end position="20"/>
    </location>
</feature>
<dbReference type="AlphaFoldDB" id="A0AAD5UFD6"/>
<proteinExistence type="predicted"/>
<reference evidence="4" key="1">
    <citation type="submission" date="2020-05" db="EMBL/GenBank/DDBJ databases">
        <title>Phylogenomic resolution of chytrid fungi.</title>
        <authorList>
            <person name="Stajich J.E."/>
            <person name="Amses K."/>
            <person name="Simmons R."/>
            <person name="Seto K."/>
            <person name="Myers J."/>
            <person name="Bonds A."/>
            <person name="Quandt C.A."/>
            <person name="Barry K."/>
            <person name="Liu P."/>
            <person name="Grigoriev I."/>
            <person name="Longcore J.E."/>
            <person name="James T.Y."/>
        </authorList>
    </citation>
    <scope>NUCLEOTIDE SEQUENCE</scope>
    <source>
        <strain evidence="4">PLAUS21</strain>
    </source>
</reference>
<sequence length="582" mass="66466">MKAYIPGTTAESSPPRNTKPARKLVDIANIKITTNTEFGSQDTVYCETPIKCNVGGAKGSASSIGPTRRSPTNIETQLEQLDQFATQYRSLNAKKAKMIKKSKHLSIDVIDRCKQKVKPEHHTISESKLNLPCIKRDRGINTKASGTMENVDKTVRNLAAVSTVKLSCIPCKSIQKLPNIKFPKIGDDFSGPVKRAQYLCRISEDQLLSNISKRKWMQIFLFYQLLRKAVKTCKIIAKQSSERVFALPHKDSELVTVPSIVELISNNQLASRVKHLLIEPQYKRSHEYLEELQKLLYSQVTGFSKYPKHQRLYFCNVMALETYAKLYLLNSGEIFGGECLLSETCKRLYTAATTEKTVLLKIDKDDYTKVSFSNKYLPSLECQQERDLLYKTLSETTFAGYEPILQLLINSNSFQLHLYSNQEQVVHENSEITEMQFIISGRCKITRNLPFLRNDHSKVLEPCDYDSSTNPNFVTISVEIGILQPGDYFPLIPRAIEHFTQSSFTKKTYYQLFNCNDSKKPCGSHQLGMTAIERVAIGSICFKDFIHMVPEQLLYKMIVNSNEFQLDLKYLQEKYLNKIIKI</sequence>
<dbReference type="PANTHER" id="PTHR23011">
    <property type="entry name" value="CYCLIC NUCLEOTIDE-BINDING DOMAIN CONTAINING PROTEIN"/>
    <property type="match status" value="1"/>
</dbReference>
<accession>A0AAD5UFD6</accession>
<comment type="caution">
    <text evidence="4">The sequence shown here is derived from an EMBL/GenBank/DDBJ whole genome shotgun (WGS) entry which is preliminary data.</text>
</comment>
<evidence type="ECO:0000313" key="3">
    <source>
        <dbReference type="EMBL" id="KAJ3253797.1"/>
    </source>
</evidence>
<dbReference type="SUPFAM" id="SSF51206">
    <property type="entry name" value="cAMP-binding domain-like"/>
    <property type="match status" value="2"/>
</dbReference>
<name>A0AAD5UFD6_9FUNG</name>
<dbReference type="PANTHER" id="PTHR23011:SF28">
    <property type="entry name" value="CYCLIC NUCLEOTIDE-BINDING DOMAIN CONTAINING PROTEIN"/>
    <property type="match status" value="1"/>
</dbReference>
<evidence type="ECO:0000313" key="5">
    <source>
        <dbReference type="Proteomes" id="UP001210925"/>
    </source>
</evidence>
<feature type="domain" description="Cyclic nucleotide-binding" evidence="2">
    <location>
        <begin position="329"/>
        <end position="370"/>
    </location>
</feature>
<dbReference type="Proteomes" id="UP001210925">
    <property type="component" value="Unassembled WGS sequence"/>
</dbReference>
<dbReference type="Gene3D" id="2.60.120.10">
    <property type="entry name" value="Jelly Rolls"/>
    <property type="match status" value="1"/>
</dbReference>
<evidence type="ECO:0000256" key="1">
    <source>
        <dbReference type="SAM" id="MobiDB-lite"/>
    </source>
</evidence>
<keyword evidence="5" id="KW-1185">Reference proteome</keyword>
<gene>
    <name evidence="3" type="ORF">HK103_000321</name>
    <name evidence="4" type="ORF">HK103_005284</name>
</gene>
<dbReference type="EMBL" id="JADGKB010000049">
    <property type="protein sequence ID" value="KAJ3256541.1"/>
    <property type="molecule type" value="Genomic_DNA"/>
</dbReference>
<dbReference type="EMBL" id="JADGKB010000100">
    <property type="protein sequence ID" value="KAJ3253797.1"/>
    <property type="molecule type" value="Genomic_DNA"/>
</dbReference>
<dbReference type="InterPro" id="IPR000595">
    <property type="entry name" value="cNMP-bd_dom"/>
</dbReference>
<dbReference type="PROSITE" id="PS50042">
    <property type="entry name" value="CNMP_BINDING_3"/>
    <property type="match status" value="1"/>
</dbReference>
<evidence type="ECO:0000313" key="4">
    <source>
        <dbReference type="EMBL" id="KAJ3256541.1"/>
    </source>
</evidence>
<evidence type="ECO:0000259" key="2">
    <source>
        <dbReference type="PROSITE" id="PS50042"/>
    </source>
</evidence>
<dbReference type="InterPro" id="IPR014710">
    <property type="entry name" value="RmlC-like_jellyroll"/>
</dbReference>
<organism evidence="4 5">
    <name type="scientific">Boothiomyces macroporosus</name>
    <dbReference type="NCBI Taxonomy" id="261099"/>
    <lineage>
        <taxon>Eukaryota</taxon>
        <taxon>Fungi</taxon>
        <taxon>Fungi incertae sedis</taxon>
        <taxon>Chytridiomycota</taxon>
        <taxon>Chytridiomycota incertae sedis</taxon>
        <taxon>Chytridiomycetes</taxon>
        <taxon>Rhizophydiales</taxon>
        <taxon>Terramycetaceae</taxon>
        <taxon>Boothiomyces</taxon>
    </lineage>
</organism>
<protein>
    <recommendedName>
        <fullName evidence="2">Cyclic nucleotide-binding domain-containing protein</fullName>
    </recommendedName>
</protein>